<dbReference type="CDD" id="cd04301">
    <property type="entry name" value="NAT_SF"/>
    <property type="match status" value="1"/>
</dbReference>
<dbReference type="RefSeq" id="WP_284066565.1">
    <property type="nucleotide sequence ID" value="NZ_JASKNE010000001.1"/>
</dbReference>
<dbReference type="EMBL" id="JASKNE010000001">
    <property type="protein sequence ID" value="MDK1683224.1"/>
    <property type="molecule type" value="Genomic_DNA"/>
</dbReference>
<dbReference type="Pfam" id="PF00583">
    <property type="entry name" value="Acetyltransf_1"/>
    <property type="match status" value="1"/>
</dbReference>
<dbReference type="GO" id="GO:0016747">
    <property type="term" value="F:acyltransferase activity, transferring groups other than amino-acyl groups"/>
    <property type="evidence" value="ECO:0007669"/>
    <property type="project" value="InterPro"/>
</dbReference>
<evidence type="ECO:0000313" key="2">
    <source>
        <dbReference type="EMBL" id="MDK1683224.1"/>
    </source>
</evidence>
<comment type="caution">
    <text evidence="2">The sequence shown here is derived from an EMBL/GenBank/DDBJ whole genome shotgun (WGS) entry which is preliminary data.</text>
</comment>
<evidence type="ECO:0000313" key="3">
    <source>
        <dbReference type="Proteomes" id="UP001241935"/>
    </source>
</evidence>
<dbReference type="InterPro" id="IPR016181">
    <property type="entry name" value="Acyl_CoA_acyltransferase"/>
</dbReference>
<protein>
    <submittedName>
        <fullName evidence="2">GNAT family N-acetyltransferase</fullName>
    </submittedName>
</protein>
<dbReference type="SUPFAM" id="SSF55729">
    <property type="entry name" value="Acyl-CoA N-acyltransferases (Nat)"/>
    <property type="match status" value="1"/>
</dbReference>
<gene>
    <name evidence="2" type="ORF">QOR41_05120</name>
</gene>
<feature type="domain" description="N-acetyltransferase" evidence="1">
    <location>
        <begin position="4"/>
        <end position="174"/>
    </location>
</feature>
<sequence>MHPLKYRRANTADIDHLVMLINQAYRTNIGSSWTSEQDIVAGDRISHQQLLESLKQDHFSLFIAEISANKHSDLAACIGLTFQQNAVEIGTFCVDSHWQNQGIGKQVLKYAEKKALEIFPTLTRYEMFVLDASTELIRYYERCGYSKTACIDSYPIHANVGQPLIDLRLQHMTKPVIKKT</sequence>
<dbReference type="InterPro" id="IPR000182">
    <property type="entry name" value="GNAT_dom"/>
</dbReference>
<dbReference type="PROSITE" id="PS51186">
    <property type="entry name" value="GNAT"/>
    <property type="match status" value="1"/>
</dbReference>
<evidence type="ECO:0000259" key="1">
    <source>
        <dbReference type="PROSITE" id="PS51186"/>
    </source>
</evidence>
<organism evidence="2 3">
    <name type="scientific">Acinetobacter terrestris</name>
    <dbReference type="NCBI Taxonomy" id="2529843"/>
    <lineage>
        <taxon>Bacteria</taxon>
        <taxon>Pseudomonadati</taxon>
        <taxon>Pseudomonadota</taxon>
        <taxon>Gammaproteobacteria</taxon>
        <taxon>Moraxellales</taxon>
        <taxon>Moraxellaceae</taxon>
        <taxon>Acinetobacter</taxon>
        <taxon>Acinetobacter Taxon 24</taxon>
    </lineage>
</organism>
<dbReference type="Gene3D" id="3.40.630.30">
    <property type="match status" value="1"/>
</dbReference>
<reference evidence="2" key="1">
    <citation type="submission" date="2023-04" db="EMBL/GenBank/DDBJ databases">
        <title>The environmental microbiomes in feedlot watering bowls are a reservoir of florfenicol resistance for bovine respiratory disease pathogens.</title>
        <authorList>
            <person name="Kos D.W."/>
            <person name="Ruzzini A.C."/>
            <person name="Schreiner B."/>
            <person name="Jelinski M.D."/>
        </authorList>
    </citation>
    <scope>NUCLEOTIDE SEQUENCE</scope>
    <source>
        <strain evidence="2">WB3</strain>
    </source>
</reference>
<name>A0AAW6UUC7_9GAMM</name>
<dbReference type="Proteomes" id="UP001241935">
    <property type="component" value="Unassembled WGS sequence"/>
</dbReference>
<dbReference type="AlphaFoldDB" id="A0AAW6UUC7"/>
<proteinExistence type="predicted"/>
<accession>A0AAW6UUC7</accession>